<name>A0A379LV09_PAEPO</name>
<dbReference type="EMBL" id="UGSC01000002">
    <property type="protein sequence ID" value="SUE13183.1"/>
    <property type="molecule type" value="Genomic_DNA"/>
</dbReference>
<evidence type="ECO:0000313" key="2">
    <source>
        <dbReference type="EMBL" id="SUE13183.1"/>
    </source>
</evidence>
<keyword evidence="1" id="KW-0732">Signal</keyword>
<reference evidence="2 3" key="1">
    <citation type="submission" date="2018-06" db="EMBL/GenBank/DDBJ databases">
        <authorList>
            <consortium name="Pathogen Informatics"/>
            <person name="Doyle S."/>
        </authorList>
    </citation>
    <scope>NUCLEOTIDE SEQUENCE [LARGE SCALE GENOMIC DNA]</scope>
    <source>
        <strain evidence="2 3">NCTC10343</strain>
    </source>
</reference>
<organism evidence="2 3">
    <name type="scientific">Paenibacillus polymyxa</name>
    <name type="common">Bacillus polymyxa</name>
    <dbReference type="NCBI Taxonomy" id="1406"/>
    <lineage>
        <taxon>Bacteria</taxon>
        <taxon>Bacillati</taxon>
        <taxon>Bacillota</taxon>
        <taxon>Bacilli</taxon>
        <taxon>Bacillales</taxon>
        <taxon>Paenibacillaceae</taxon>
        <taxon>Paenibacillus</taxon>
    </lineage>
</organism>
<dbReference type="RefSeq" id="WP_019685728.1">
    <property type="nucleotide sequence ID" value="NZ_CP036497.1"/>
</dbReference>
<evidence type="ECO:0000256" key="1">
    <source>
        <dbReference type="SAM" id="SignalP"/>
    </source>
</evidence>
<dbReference type="AlphaFoldDB" id="A0A379LV09"/>
<proteinExistence type="predicted"/>
<feature type="signal peptide" evidence="1">
    <location>
        <begin position="1"/>
        <end position="27"/>
    </location>
</feature>
<protein>
    <submittedName>
        <fullName evidence="2">Uncharacterized protein</fullName>
    </submittedName>
</protein>
<dbReference type="GeneID" id="93350973"/>
<sequence length="138" mass="15246">MKKYQKTVFAALSTMVMFLAPVQAVFADEVSTTTNLPSQEVQAQQIDIFAQNPLREYFDGGYSTDIYLTGSITITFSPRALGEYVINVEDMTGTLKGSGRVIVSDYSPKSIRLDNLRGYHKIVAYSPNGVGGAYDIHY</sequence>
<accession>A0A379LV09</accession>
<gene>
    <name evidence="2" type="ORF">NCTC10343_05608</name>
</gene>
<feature type="chain" id="PRO_5016903644" evidence="1">
    <location>
        <begin position="28"/>
        <end position="138"/>
    </location>
</feature>
<dbReference type="Proteomes" id="UP000254400">
    <property type="component" value="Unassembled WGS sequence"/>
</dbReference>
<evidence type="ECO:0000313" key="3">
    <source>
        <dbReference type="Proteomes" id="UP000254400"/>
    </source>
</evidence>